<evidence type="ECO:0008006" key="2">
    <source>
        <dbReference type="Google" id="ProtNLM"/>
    </source>
</evidence>
<dbReference type="EMBL" id="LAZR01061556">
    <property type="protein sequence ID" value="KKK63354.1"/>
    <property type="molecule type" value="Genomic_DNA"/>
</dbReference>
<dbReference type="AlphaFoldDB" id="A0A0F8ZA95"/>
<sequence length="65" mass="7371">MLTVDEVRLELWKAVETEGTQKAWAENRDLSPQYISDVLNGRREPGPLILAGLGLRRVVTYEVCD</sequence>
<evidence type="ECO:0000313" key="1">
    <source>
        <dbReference type="EMBL" id="KKK63354.1"/>
    </source>
</evidence>
<proteinExistence type="predicted"/>
<protein>
    <recommendedName>
        <fullName evidence="2">HTH cro/C1-type domain-containing protein</fullName>
    </recommendedName>
</protein>
<reference evidence="1" key="1">
    <citation type="journal article" date="2015" name="Nature">
        <title>Complex archaea that bridge the gap between prokaryotes and eukaryotes.</title>
        <authorList>
            <person name="Spang A."/>
            <person name="Saw J.H."/>
            <person name="Jorgensen S.L."/>
            <person name="Zaremba-Niedzwiedzka K."/>
            <person name="Martijn J."/>
            <person name="Lind A.E."/>
            <person name="van Eijk R."/>
            <person name="Schleper C."/>
            <person name="Guy L."/>
            <person name="Ettema T.J."/>
        </authorList>
    </citation>
    <scope>NUCLEOTIDE SEQUENCE</scope>
</reference>
<comment type="caution">
    <text evidence="1">The sequence shown here is derived from an EMBL/GenBank/DDBJ whole genome shotgun (WGS) entry which is preliminary data.</text>
</comment>
<name>A0A0F8ZA95_9ZZZZ</name>
<organism evidence="1">
    <name type="scientific">marine sediment metagenome</name>
    <dbReference type="NCBI Taxonomy" id="412755"/>
    <lineage>
        <taxon>unclassified sequences</taxon>
        <taxon>metagenomes</taxon>
        <taxon>ecological metagenomes</taxon>
    </lineage>
</organism>
<accession>A0A0F8ZA95</accession>
<gene>
    <name evidence="1" type="ORF">LCGC14_2995130</name>
</gene>